<dbReference type="PROSITE" id="PS50089">
    <property type="entry name" value="ZF_RING_2"/>
    <property type="match status" value="1"/>
</dbReference>
<evidence type="ECO:0000256" key="2">
    <source>
        <dbReference type="SAM" id="Coils"/>
    </source>
</evidence>
<gene>
    <name evidence="5" type="ORF">M407DRAFT_221630</name>
</gene>
<dbReference type="AlphaFoldDB" id="A0A0C3LB45"/>
<evidence type="ECO:0000313" key="6">
    <source>
        <dbReference type="Proteomes" id="UP000054248"/>
    </source>
</evidence>
<dbReference type="InterPro" id="IPR001841">
    <property type="entry name" value="Znf_RING"/>
</dbReference>
<keyword evidence="1" id="KW-0862">Zinc</keyword>
<feature type="region of interest" description="Disordered" evidence="3">
    <location>
        <begin position="159"/>
        <end position="178"/>
    </location>
</feature>
<dbReference type="GO" id="GO:0008270">
    <property type="term" value="F:zinc ion binding"/>
    <property type="evidence" value="ECO:0007669"/>
    <property type="project" value="UniProtKB-KW"/>
</dbReference>
<evidence type="ECO:0000256" key="1">
    <source>
        <dbReference type="PROSITE-ProRule" id="PRU00175"/>
    </source>
</evidence>
<dbReference type="EMBL" id="KN822966">
    <property type="protein sequence ID" value="KIO31098.1"/>
    <property type="molecule type" value="Genomic_DNA"/>
</dbReference>
<protein>
    <recommendedName>
        <fullName evidence="4">RING-type domain-containing protein</fullName>
    </recommendedName>
</protein>
<keyword evidence="1" id="KW-0479">Metal-binding</keyword>
<evidence type="ECO:0000259" key="4">
    <source>
        <dbReference type="PROSITE" id="PS50089"/>
    </source>
</evidence>
<evidence type="ECO:0000313" key="5">
    <source>
        <dbReference type="EMBL" id="KIO31098.1"/>
    </source>
</evidence>
<dbReference type="OrthoDB" id="6105938at2759"/>
<name>A0A0C3LB45_9AGAM</name>
<dbReference type="CDD" id="cd16449">
    <property type="entry name" value="RING-HC"/>
    <property type="match status" value="1"/>
</dbReference>
<dbReference type="HOGENOM" id="CLU_769859_0_0_1"/>
<keyword evidence="1" id="KW-0863">Zinc-finger</keyword>
<accession>A0A0C3LB45</accession>
<evidence type="ECO:0000256" key="3">
    <source>
        <dbReference type="SAM" id="MobiDB-lite"/>
    </source>
</evidence>
<organism evidence="5 6">
    <name type="scientific">Tulasnella calospora MUT 4182</name>
    <dbReference type="NCBI Taxonomy" id="1051891"/>
    <lineage>
        <taxon>Eukaryota</taxon>
        <taxon>Fungi</taxon>
        <taxon>Dikarya</taxon>
        <taxon>Basidiomycota</taxon>
        <taxon>Agaricomycotina</taxon>
        <taxon>Agaricomycetes</taxon>
        <taxon>Cantharellales</taxon>
        <taxon>Tulasnellaceae</taxon>
        <taxon>Tulasnella</taxon>
    </lineage>
</organism>
<keyword evidence="6" id="KW-1185">Reference proteome</keyword>
<dbReference type="Proteomes" id="UP000054248">
    <property type="component" value="Unassembled WGS sequence"/>
</dbReference>
<keyword evidence="2" id="KW-0175">Coiled coil</keyword>
<sequence length="360" mass="38859">MIECQFCESVFDADTVQAHCFECGHLCCLECIKQLRKVGCPLNCPLPSHIAAPSSTSEVRRLNVSLATRVYVDFTDIAAVRDRLAEKEEELKSKDRIIRELTEKLREVNEDRAYYKRILEDERAMTVRVTEAALISAVSAQLDLLVKLRAAIQAQTGSVASRNWKSRGVQASPPPPPLEPVVLAQTASRVQRGVNEGPCPNLERAKSGNGSLKVPRAVEGAARSFNRQLDEPPSPTQNNSTLWLSPRSSTPDVNNRTPGEAKASQPAGASPAVISGNGSAAKSPTTEVTGAIFGSKPPPATFGPFSFSVSRTPFRGFPNSQFTFQVPRGLDSDDSRSPSLAGFSVRPPPSTEVRTKASSS</sequence>
<feature type="compositionally biased region" description="Polar residues" evidence="3">
    <location>
        <begin position="276"/>
        <end position="288"/>
    </location>
</feature>
<feature type="domain" description="RING-type" evidence="4">
    <location>
        <begin position="4"/>
        <end position="42"/>
    </location>
</feature>
<feature type="compositionally biased region" description="Polar residues" evidence="3">
    <location>
        <begin position="236"/>
        <end position="257"/>
    </location>
</feature>
<feature type="region of interest" description="Disordered" evidence="3">
    <location>
        <begin position="193"/>
        <end position="297"/>
    </location>
</feature>
<feature type="region of interest" description="Disordered" evidence="3">
    <location>
        <begin position="325"/>
        <end position="360"/>
    </location>
</feature>
<reference evidence="5 6" key="1">
    <citation type="submission" date="2014-04" db="EMBL/GenBank/DDBJ databases">
        <authorList>
            <consortium name="DOE Joint Genome Institute"/>
            <person name="Kuo A."/>
            <person name="Girlanda M."/>
            <person name="Perotto S."/>
            <person name="Kohler A."/>
            <person name="Nagy L.G."/>
            <person name="Floudas D."/>
            <person name="Copeland A."/>
            <person name="Barry K.W."/>
            <person name="Cichocki N."/>
            <person name="Veneault-Fourrey C."/>
            <person name="LaButti K."/>
            <person name="Lindquist E.A."/>
            <person name="Lipzen A."/>
            <person name="Lundell T."/>
            <person name="Morin E."/>
            <person name="Murat C."/>
            <person name="Sun H."/>
            <person name="Tunlid A."/>
            <person name="Henrissat B."/>
            <person name="Grigoriev I.V."/>
            <person name="Hibbett D.S."/>
            <person name="Martin F."/>
            <person name="Nordberg H.P."/>
            <person name="Cantor M.N."/>
            <person name="Hua S.X."/>
        </authorList>
    </citation>
    <scope>NUCLEOTIDE SEQUENCE [LARGE SCALE GENOMIC DNA]</scope>
    <source>
        <strain evidence="5 6">MUT 4182</strain>
    </source>
</reference>
<feature type="coiled-coil region" evidence="2">
    <location>
        <begin position="77"/>
        <end position="118"/>
    </location>
</feature>
<proteinExistence type="predicted"/>
<reference evidence="6" key="2">
    <citation type="submission" date="2015-01" db="EMBL/GenBank/DDBJ databases">
        <title>Evolutionary Origins and Diversification of the Mycorrhizal Mutualists.</title>
        <authorList>
            <consortium name="DOE Joint Genome Institute"/>
            <consortium name="Mycorrhizal Genomics Consortium"/>
            <person name="Kohler A."/>
            <person name="Kuo A."/>
            <person name="Nagy L.G."/>
            <person name="Floudas D."/>
            <person name="Copeland A."/>
            <person name="Barry K.W."/>
            <person name="Cichocki N."/>
            <person name="Veneault-Fourrey C."/>
            <person name="LaButti K."/>
            <person name="Lindquist E.A."/>
            <person name="Lipzen A."/>
            <person name="Lundell T."/>
            <person name="Morin E."/>
            <person name="Murat C."/>
            <person name="Riley R."/>
            <person name="Ohm R."/>
            <person name="Sun H."/>
            <person name="Tunlid A."/>
            <person name="Henrissat B."/>
            <person name="Grigoriev I.V."/>
            <person name="Hibbett D.S."/>
            <person name="Martin F."/>
        </authorList>
    </citation>
    <scope>NUCLEOTIDE SEQUENCE [LARGE SCALE GENOMIC DNA]</scope>
    <source>
        <strain evidence="6">MUT 4182</strain>
    </source>
</reference>